<dbReference type="CDD" id="cd01040">
    <property type="entry name" value="Mb-like"/>
    <property type="match status" value="1"/>
</dbReference>
<keyword evidence="10" id="KW-1185">Reference proteome</keyword>
<evidence type="ECO:0000256" key="4">
    <source>
        <dbReference type="ARBA" id="ARBA00022723"/>
    </source>
</evidence>
<proteinExistence type="inferred from homology"/>
<dbReference type="InterPro" id="IPR044399">
    <property type="entry name" value="Mb-like_M"/>
</dbReference>
<evidence type="ECO:0000256" key="3">
    <source>
        <dbReference type="ARBA" id="ARBA00022621"/>
    </source>
</evidence>
<evidence type="ECO:0000256" key="5">
    <source>
        <dbReference type="ARBA" id="ARBA00023004"/>
    </source>
</evidence>
<evidence type="ECO:0000313" key="9">
    <source>
        <dbReference type="EMBL" id="CAB3406063.1"/>
    </source>
</evidence>
<dbReference type="InterPro" id="IPR009050">
    <property type="entry name" value="Globin-like_sf"/>
</dbReference>
<feature type="compositionally biased region" description="Low complexity" evidence="7">
    <location>
        <begin position="180"/>
        <end position="190"/>
    </location>
</feature>
<dbReference type="InterPro" id="IPR050532">
    <property type="entry name" value="Globin-like_OT"/>
</dbReference>
<keyword evidence="2 6" id="KW-0349">Heme</keyword>
<evidence type="ECO:0000256" key="7">
    <source>
        <dbReference type="SAM" id="MobiDB-lite"/>
    </source>
</evidence>
<evidence type="ECO:0000256" key="6">
    <source>
        <dbReference type="RuleBase" id="RU000356"/>
    </source>
</evidence>
<dbReference type="OrthoDB" id="436496at2759"/>
<feature type="domain" description="Globin" evidence="8">
    <location>
        <begin position="6"/>
        <end position="161"/>
    </location>
</feature>
<evidence type="ECO:0000313" key="10">
    <source>
        <dbReference type="Proteomes" id="UP000494206"/>
    </source>
</evidence>
<name>A0A8S1F0Y5_9PELO</name>
<evidence type="ECO:0000256" key="2">
    <source>
        <dbReference type="ARBA" id="ARBA00022617"/>
    </source>
</evidence>
<dbReference type="Proteomes" id="UP000494206">
    <property type="component" value="Unassembled WGS sequence"/>
</dbReference>
<dbReference type="Pfam" id="PF00042">
    <property type="entry name" value="Globin"/>
    <property type="match status" value="1"/>
</dbReference>
<feature type="region of interest" description="Disordered" evidence="7">
    <location>
        <begin position="171"/>
        <end position="190"/>
    </location>
</feature>
<dbReference type="SUPFAM" id="SSF46458">
    <property type="entry name" value="Globin-like"/>
    <property type="match status" value="1"/>
</dbReference>
<dbReference type="GO" id="GO:0046872">
    <property type="term" value="F:metal ion binding"/>
    <property type="evidence" value="ECO:0007669"/>
    <property type="project" value="UniProtKB-KW"/>
</dbReference>
<keyword evidence="3 6" id="KW-0561">Oxygen transport</keyword>
<reference evidence="9 10" key="1">
    <citation type="submission" date="2020-04" db="EMBL/GenBank/DDBJ databases">
        <authorList>
            <person name="Laetsch R D."/>
            <person name="Stevens L."/>
            <person name="Kumar S."/>
            <person name="Blaxter L. M."/>
        </authorList>
    </citation>
    <scope>NUCLEOTIDE SEQUENCE [LARGE SCALE GENOMIC DNA]</scope>
</reference>
<dbReference type="EMBL" id="CADEPM010000005">
    <property type="protein sequence ID" value="CAB3406063.1"/>
    <property type="molecule type" value="Genomic_DNA"/>
</dbReference>
<dbReference type="PROSITE" id="PS01033">
    <property type="entry name" value="GLOBIN"/>
    <property type="match status" value="1"/>
</dbReference>
<dbReference type="Gene3D" id="1.10.490.10">
    <property type="entry name" value="Globins"/>
    <property type="match status" value="1"/>
</dbReference>
<evidence type="ECO:0000259" key="8">
    <source>
        <dbReference type="PROSITE" id="PS01033"/>
    </source>
</evidence>
<dbReference type="PANTHER" id="PTHR46458:SF1">
    <property type="entry name" value="GEO09476P1"/>
    <property type="match status" value="1"/>
</dbReference>
<comment type="caution">
    <text evidence="9">The sequence shown here is derived from an EMBL/GenBank/DDBJ whole genome shotgun (WGS) entry which is preliminary data.</text>
</comment>
<protein>
    <recommendedName>
        <fullName evidence="8">Globin domain-containing protein</fullName>
    </recommendedName>
</protein>
<dbReference type="PANTHER" id="PTHR46458">
    <property type="entry name" value="BLR2807 PROTEIN"/>
    <property type="match status" value="1"/>
</dbReference>
<keyword evidence="4" id="KW-0479">Metal-binding</keyword>
<dbReference type="InterPro" id="IPR000971">
    <property type="entry name" value="Globin"/>
</dbReference>
<dbReference type="GO" id="GO:0020037">
    <property type="term" value="F:heme binding"/>
    <property type="evidence" value="ECO:0007669"/>
    <property type="project" value="InterPro"/>
</dbReference>
<dbReference type="AlphaFoldDB" id="A0A8S1F0Y5"/>
<accession>A0A8S1F0Y5</accession>
<gene>
    <name evidence="9" type="ORF">CBOVIS_LOCUS8186</name>
</gene>
<keyword evidence="1 6" id="KW-0813">Transport</keyword>
<keyword evidence="5" id="KW-0408">Iron</keyword>
<sequence>MEALDKLTIDEKDLLRKSWKVLEKSLNNTAYNIFEMIINQSPDTKALFPFIKMNQGGRSREMEFHALRFMQVLESVVKTLDNPESLNPLCDNLGRVHGRLSESRGFRTHHWAVFIECTLYHFRRVLSQDSAFHRMEPLDKVIILWRTILRLLIKQMKRGFNTDIRNRAASREIEDTQKASTSSSPVSSDNSSLIALPQTITQSITLPNISNNYKSLEAARVTNGDRNQSSTGIFRPLKDFARRKFISHF</sequence>
<organism evidence="9 10">
    <name type="scientific">Caenorhabditis bovis</name>
    <dbReference type="NCBI Taxonomy" id="2654633"/>
    <lineage>
        <taxon>Eukaryota</taxon>
        <taxon>Metazoa</taxon>
        <taxon>Ecdysozoa</taxon>
        <taxon>Nematoda</taxon>
        <taxon>Chromadorea</taxon>
        <taxon>Rhabditida</taxon>
        <taxon>Rhabditina</taxon>
        <taxon>Rhabditomorpha</taxon>
        <taxon>Rhabditoidea</taxon>
        <taxon>Rhabditidae</taxon>
        <taxon>Peloderinae</taxon>
        <taxon>Caenorhabditis</taxon>
    </lineage>
</organism>
<evidence type="ECO:0000256" key="1">
    <source>
        <dbReference type="ARBA" id="ARBA00022448"/>
    </source>
</evidence>
<dbReference type="InterPro" id="IPR012292">
    <property type="entry name" value="Globin/Proto"/>
</dbReference>
<comment type="similarity">
    <text evidence="6">Belongs to the globin family.</text>
</comment>
<dbReference type="GO" id="GO:0005344">
    <property type="term" value="F:oxygen carrier activity"/>
    <property type="evidence" value="ECO:0007669"/>
    <property type="project" value="UniProtKB-KW"/>
</dbReference>
<dbReference type="GO" id="GO:0019825">
    <property type="term" value="F:oxygen binding"/>
    <property type="evidence" value="ECO:0007669"/>
    <property type="project" value="InterPro"/>
</dbReference>